<evidence type="ECO:0000313" key="7">
    <source>
        <dbReference type="EMBL" id="VDD94959.1"/>
    </source>
</evidence>
<dbReference type="AlphaFoldDB" id="A0A0N4VHR4"/>
<keyword evidence="5 6" id="KW-0472">Membrane</keyword>
<name>A0A0N4VHR4_ENTVE</name>
<keyword evidence="4 6" id="KW-1133">Transmembrane helix</keyword>
<dbReference type="Proteomes" id="UP000274131">
    <property type="component" value="Unassembled WGS sequence"/>
</dbReference>
<dbReference type="PANTHER" id="PTHR15876:SF8">
    <property type="entry name" value="TRANSMEMBRANE PROTEIN ADIPOCYTE-ASSOCIATED 1"/>
    <property type="match status" value="1"/>
</dbReference>
<feature type="transmembrane region" description="Helical" evidence="6">
    <location>
        <begin position="200"/>
        <end position="224"/>
    </location>
</feature>
<evidence type="ECO:0000313" key="8">
    <source>
        <dbReference type="Proteomes" id="UP000274131"/>
    </source>
</evidence>
<evidence type="ECO:0000256" key="5">
    <source>
        <dbReference type="ARBA" id="ARBA00023136"/>
    </source>
</evidence>
<dbReference type="GO" id="GO:0005886">
    <property type="term" value="C:plasma membrane"/>
    <property type="evidence" value="ECO:0007669"/>
    <property type="project" value="TreeGrafter"/>
</dbReference>
<comment type="similarity">
    <text evidence="2">Belongs to the UPF0359 family.</text>
</comment>
<evidence type="ECO:0000313" key="9">
    <source>
        <dbReference type="WBParaSite" id="EVEC_0001036501-mRNA-1"/>
    </source>
</evidence>
<evidence type="ECO:0000256" key="6">
    <source>
        <dbReference type="SAM" id="Phobius"/>
    </source>
</evidence>
<organism evidence="9">
    <name type="scientific">Enterobius vermicularis</name>
    <name type="common">Human pinworm</name>
    <dbReference type="NCBI Taxonomy" id="51028"/>
    <lineage>
        <taxon>Eukaryota</taxon>
        <taxon>Metazoa</taxon>
        <taxon>Ecdysozoa</taxon>
        <taxon>Nematoda</taxon>
        <taxon>Chromadorea</taxon>
        <taxon>Rhabditida</taxon>
        <taxon>Spirurina</taxon>
        <taxon>Oxyuridomorpha</taxon>
        <taxon>Oxyuroidea</taxon>
        <taxon>Oxyuridae</taxon>
        <taxon>Enterobius</taxon>
    </lineage>
</organism>
<evidence type="ECO:0000256" key="4">
    <source>
        <dbReference type="ARBA" id="ARBA00022989"/>
    </source>
</evidence>
<comment type="subcellular location">
    <subcellularLocation>
        <location evidence="1">Membrane</location>
        <topology evidence="1">Multi-pass membrane protein</topology>
    </subcellularLocation>
</comment>
<dbReference type="STRING" id="51028.A0A0N4VHR4"/>
<dbReference type="EMBL" id="UXUI01010245">
    <property type="protein sequence ID" value="VDD94959.1"/>
    <property type="molecule type" value="Genomic_DNA"/>
</dbReference>
<evidence type="ECO:0000256" key="2">
    <source>
        <dbReference type="ARBA" id="ARBA00010125"/>
    </source>
</evidence>
<accession>A0A0N4VHR4</accession>
<feature type="transmembrane region" description="Helical" evidence="6">
    <location>
        <begin position="106"/>
        <end position="125"/>
    </location>
</feature>
<dbReference type="InterPro" id="IPR018781">
    <property type="entry name" value="TPRA1/CAND2/CAND8"/>
</dbReference>
<keyword evidence="8" id="KW-1185">Reference proteome</keyword>
<dbReference type="GO" id="GO:0004930">
    <property type="term" value="F:G protein-coupled receptor activity"/>
    <property type="evidence" value="ECO:0007669"/>
    <property type="project" value="TreeGrafter"/>
</dbReference>
<dbReference type="PANTHER" id="PTHR15876">
    <property type="entry name" value="TRANSMEMBRANE PROTEIN ADIPOCYTE-ASSOCIATED 1"/>
    <property type="match status" value="1"/>
</dbReference>
<dbReference type="OrthoDB" id="10027388at2759"/>
<keyword evidence="3 6" id="KW-0812">Transmembrane</keyword>
<feature type="transmembrane region" description="Helical" evidence="6">
    <location>
        <begin position="137"/>
        <end position="159"/>
    </location>
</feature>
<reference evidence="9" key="1">
    <citation type="submission" date="2017-02" db="UniProtKB">
        <authorList>
            <consortium name="WormBaseParasite"/>
        </authorList>
    </citation>
    <scope>IDENTIFICATION</scope>
</reference>
<gene>
    <name evidence="7" type="ORF">EVEC_LOCUS9710</name>
</gene>
<dbReference type="Pfam" id="PF10160">
    <property type="entry name" value="Tmemb_40"/>
    <property type="match status" value="2"/>
</dbReference>
<feature type="transmembrane region" description="Helical" evidence="6">
    <location>
        <begin position="236"/>
        <end position="259"/>
    </location>
</feature>
<protein>
    <submittedName>
        <fullName evidence="9">Transmembrane protein</fullName>
    </submittedName>
</protein>
<sequence>MSYCLEFFAGLAECEMLKIETDIYIFYGIFRIPAYLETIRNGSIPNATIDWFDKASYLLEKNIPEENGTSSVVFFGSQAHKTIRGFCKQILYNTDIFFSRVRYWDLAIWIPNILFFLFLALRFGGLRSRVQQTQSPVFKSFFILVLLSSLQTSSVYLLVVLNLLRCFASISIITSNQVEEFVDKDVDEPSEFSLYAHGGMGLWMVSSGFFAIVYSVACLISNMWTHHTATVPVQCLFYTYCLILAILNAIQMVGAALMFTDSLDGLCTDATRGGGLLFSYRKQKDETNGDIPNVSIYYPHFPGLTSPSYDDLFDCDSMRQPRCDFDAGIDTNFYHQTDLNHVNDQSNFEVPLMTSQNTPDSTVTTHVDCDYSPAISTKLNGFDDRVLSMKPSLYDVGSTFSFDIRPKHLRGLGPNGTLIFSAEDKPLAKCT</sequence>
<proteinExistence type="inferred from homology"/>
<dbReference type="WBParaSite" id="EVEC_0001036501-mRNA-1">
    <property type="protein sequence ID" value="EVEC_0001036501-mRNA-1"/>
    <property type="gene ID" value="EVEC_0001036501"/>
</dbReference>
<evidence type="ECO:0000256" key="1">
    <source>
        <dbReference type="ARBA" id="ARBA00004141"/>
    </source>
</evidence>
<reference evidence="7 8" key="2">
    <citation type="submission" date="2018-10" db="EMBL/GenBank/DDBJ databases">
        <authorList>
            <consortium name="Pathogen Informatics"/>
        </authorList>
    </citation>
    <scope>NUCLEOTIDE SEQUENCE [LARGE SCALE GENOMIC DNA]</scope>
</reference>
<evidence type="ECO:0000256" key="3">
    <source>
        <dbReference type="ARBA" id="ARBA00022692"/>
    </source>
</evidence>